<evidence type="ECO:0000313" key="2">
    <source>
        <dbReference type="EMBL" id="RAL40419.1"/>
    </source>
</evidence>
<dbReference type="Proteomes" id="UP000249390">
    <property type="component" value="Unassembled WGS sequence"/>
</dbReference>
<dbReference type="AlphaFoldDB" id="A0A328D7U8"/>
<gene>
    <name evidence="2" type="ORF">DM860_006489</name>
</gene>
<proteinExistence type="predicted"/>
<keyword evidence="1" id="KW-0812">Transmembrane</keyword>
<keyword evidence="3" id="KW-1185">Reference proteome</keyword>
<dbReference type="PANTHER" id="PTHR37714">
    <property type="entry name" value="PROTEIN, PUTATIVE-RELATED"/>
    <property type="match status" value="1"/>
</dbReference>
<dbReference type="PANTHER" id="PTHR37714:SF1">
    <property type="entry name" value="PROTEIN, PUTATIVE-RELATED"/>
    <property type="match status" value="1"/>
</dbReference>
<feature type="transmembrane region" description="Helical" evidence="1">
    <location>
        <begin position="74"/>
        <end position="98"/>
    </location>
</feature>
<keyword evidence="1" id="KW-0472">Membrane</keyword>
<reference evidence="2 3" key="1">
    <citation type="submission" date="2018-06" db="EMBL/GenBank/DDBJ databases">
        <title>The Genome of Cuscuta australis (Dodder) Provides Insight into the Evolution of Plant Parasitism.</title>
        <authorList>
            <person name="Liu H."/>
        </authorList>
    </citation>
    <scope>NUCLEOTIDE SEQUENCE [LARGE SCALE GENOMIC DNA]</scope>
    <source>
        <strain evidence="3">cv. Yunnan</strain>
        <tissue evidence="2">Vines</tissue>
    </source>
</reference>
<protein>
    <submittedName>
        <fullName evidence="2">Uncharacterized protein</fullName>
    </submittedName>
</protein>
<organism evidence="2 3">
    <name type="scientific">Cuscuta australis</name>
    <dbReference type="NCBI Taxonomy" id="267555"/>
    <lineage>
        <taxon>Eukaryota</taxon>
        <taxon>Viridiplantae</taxon>
        <taxon>Streptophyta</taxon>
        <taxon>Embryophyta</taxon>
        <taxon>Tracheophyta</taxon>
        <taxon>Spermatophyta</taxon>
        <taxon>Magnoliopsida</taxon>
        <taxon>eudicotyledons</taxon>
        <taxon>Gunneridae</taxon>
        <taxon>Pentapetalae</taxon>
        <taxon>asterids</taxon>
        <taxon>lamiids</taxon>
        <taxon>Solanales</taxon>
        <taxon>Convolvulaceae</taxon>
        <taxon>Cuscuteae</taxon>
        <taxon>Cuscuta</taxon>
        <taxon>Cuscuta subgen. Grammica</taxon>
        <taxon>Cuscuta sect. Cleistogrammica</taxon>
    </lineage>
</organism>
<evidence type="ECO:0000313" key="3">
    <source>
        <dbReference type="Proteomes" id="UP000249390"/>
    </source>
</evidence>
<keyword evidence="1" id="KW-1133">Transmembrane helix</keyword>
<feature type="transmembrane region" description="Helical" evidence="1">
    <location>
        <begin position="49"/>
        <end position="68"/>
    </location>
</feature>
<comment type="caution">
    <text evidence="2">The sequence shown here is derived from an EMBL/GenBank/DDBJ whole genome shotgun (WGS) entry which is preliminary data.</text>
</comment>
<evidence type="ECO:0000256" key="1">
    <source>
        <dbReference type="SAM" id="Phobius"/>
    </source>
</evidence>
<dbReference type="EMBL" id="NQVE01000194">
    <property type="protein sequence ID" value="RAL40419.1"/>
    <property type="molecule type" value="Genomic_DNA"/>
</dbReference>
<accession>A0A328D7U8</accession>
<sequence length="154" mass="16988">MMMMTPAFLLSRNLQFHQSPDSELRFDFEFQCIRFEEEIGKGMAISDAVVGNLTTLYLAAIVAMKAYASVTGRIYGGAFVLAVSTATVGALLVASLTWDVSRKASYTLTRRCRHRLGRRQGDLDGNEMCSGGICWHGVAVKCPASQVRFRLPQT</sequence>
<name>A0A328D7U8_9ASTE</name>